<reference evidence="2" key="1">
    <citation type="submission" date="2020-05" db="EMBL/GenBank/DDBJ databases">
        <authorList>
            <person name="Chiriac C."/>
            <person name="Salcher M."/>
            <person name="Ghai R."/>
            <person name="Kavagutti S V."/>
        </authorList>
    </citation>
    <scope>NUCLEOTIDE SEQUENCE</scope>
</reference>
<dbReference type="SUPFAM" id="SSF109854">
    <property type="entry name" value="DinB/YfiT-like putative metalloenzymes"/>
    <property type="match status" value="1"/>
</dbReference>
<evidence type="ECO:0000259" key="1">
    <source>
        <dbReference type="Pfam" id="PF11716"/>
    </source>
</evidence>
<organism evidence="2">
    <name type="scientific">freshwater metagenome</name>
    <dbReference type="NCBI Taxonomy" id="449393"/>
    <lineage>
        <taxon>unclassified sequences</taxon>
        <taxon>metagenomes</taxon>
        <taxon>ecological metagenomes</taxon>
    </lineage>
</organism>
<dbReference type="Pfam" id="PF11716">
    <property type="entry name" value="MDMPI_N"/>
    <property type="match status" value="1"/>
</dbReference>
<dbReference type="InterPro" id="IPR024344">
    <property type="entry name" value="MDMPI_metal-binding"/>
</dbReference>
<gene>
    <name evidence="2" type="ORF">UFOPK3381_00629</name>
</gene>
<sequence length="269" mass="30003">MPYEWLIEGLETTWSSTDLLLSSVDESDLDRPTPCPGWTVRDVVSHLIGFELLLAGTAAPEFLGAMPEHVRNDIGKINEAFVFERRHRSKTEIMEEFRQVTRAALARLRGLDQAAWEVVGWSPEGQAPYHRFVETRILDSWIHLQDLRDALALPEDDHGIGEEIVVNRFEAALPYVIGKRAQAPEGSRIRLNLEGRVGRSVEIEVLEGRAQGAKGPGEPTLEISTPVALFWRRAAGRISSEALLQAAETNIRGDRVLAQRIAEALAIMI</sequence>
<feature type="domain" description="Mycothiol-dependent maleylpyruvate isomerase metal-binding" evidence="1">
    <location>
        <begin position="12"/>
        <end position="148"/>
    </location>
</feature>
<proteinExistence type="predicted"/>
<accession>A0A6J7DC99</accession>
<dbReference type="GO" id="GO:0046872">
    <property type="term" value="F:metal ion binding"/>
    <property type="evidence" value="ECO:0007669"/>
    <property type="project" value="InterPro"/>
</dbReference>
<dbReference type="AlphaFoldDB" id="A0A6J7DC99"/>
<name>A0A6J7DC99_9ZZZZ</name>
<dbReference type="EMBL" id="CAFBLN010000019">
    <property type="protein sequence ID" value="CAB4867981.1"/>
    <property type="molecule type" value="Genomic_DNA"/>
</dbReference>
<dbReference type="NCBIfam" id="TIGR03083">
    <property type="entry name" value="maleylpyruvate isomerase family mycothiol-dependent enzyme"/>
    <property type="match status" value="1"/>
</dbReference>
<dbReference type="Gene3D" id="1.20.120.450">
    <property type="entry name" value="dinb family like domain"/>
    <property type="match status" value="1"/>
</dbReference>
<dbReference type="InterPro" id="IPR034660">
    <property type="entry name" value="DinB/YfiT-like"/>
</dbReference>
<dbReference type="InterPro" id="IPR017517">
    <property type="entry name" value="Maleyloyr_isom"/>
</dbReference>
<evidence type="ECO:0000313" key="2">
    <source>
        <dbReference type="EMBL" id="CAB4867981.1"/>
    </source>
</evidence>
<protein>
    <submittedName>
        <fullName evidence="2">Unannotated protein</fullName>
    </submittedName>
</protein>